<proteinExistence type="predicted"/>
<feature type="signal peptide" evidence="2">
    <location>
        <begin position="1"/>
        <end position="19"/>
    </location>
</feature>
<dbReference type="AlphaFoldDB" id="A0A2K9NPL1"/>
<keyword evidence="2" id="KW-0732">Signal</keyword>
<dbReference type="Proteomes" id="UP000235584">
    <property type="component" value="Chromosome"/>
</dbReference>
<feature type="compositionally biased region" description="Low complexity" evidence="1">
    <location>
        <begin position="533"/>
        <end position="548"/>
    </location>
</feature>
<name>A0A2K9NPL1_BACTC</name>
<protein>
    <submittedName>
        <fullName evidence="3">Uncharacterized protein</fullName>
    </submittedName>
</protein>
<evidence type="ECO:0000256" key="2">
    <source>
        <dbReference type="SAM" id="SignalP"/>
    </source>
</evidence>
<dbReference type="KEGG" id="bsto:C0V70_04915"/>
<feature type="region of interest" description="Disordered" evidence="1">
    <location>
        <begin position="683"/>
        <end position="779"/>
    </location>
</feature>
<dbReference type="EMBL" id="CP025704">
    <property type="protein sequence ID" value="AUN97460.1"/>
    <property type="molecule type" value="Genomic_DNA"/>
</dbReference>
<reference evidence="3 4" key="1">
    <citation type="submission" date="2018-01" db="EMBL/GenBank/DDBJ databases">
        <title>Complete genome sequence of Bacteriovorax stolpii DSM12778.</title>
        <authorList>
            <person name="Tang B."/>
            <person name="Chang J."/>
        </authorList>
    </citation>
    <scope>NUCLEOTIDE SEQUENCE [LARGE SCALE GENOMIC DNA]</scope>
    <source>
        <strain evidence="3 4">DSM 12778</strain>
    </source>
</reference>
<evidence type="ECO:0000256" key="1">
    <source>
        <dbReference type="SAM" id="MobiDB-lite"/>
    </source>
</evidence>
<organism evidence="3 4">
    <name type="scientific">Bacteriovorax stolpii</name>
    <name type="common">Bdellovibrio stolpii</name>
    <dbReference type="NCBI Taxonomy" id="960"/>
    <lineage>
        <taxon>Bacteria</taxon>
        <taxon>Pseudomonadati</taxon>
        <taxon>Bdellovibrionota</taxon>
        <taxon>Bacteriovoracia</taxon>
        <taxon>Bacteriovoracales</taxon>
        <taxon>Bacteriovoracaceae</taxon>
        <taxon>Bacteriovorax</taxon>
    </lineage>
</organism>
<sequence length="898" mass="98670">MKTNTLFVLLFFTTIPLHAEEATSLVGFKKETKLSPFVKGSEFVKKGPVFIGGGDPVANFRVTADFEDEFVEGLRNAKAGCNRDALSTSLENKSLGIINAPLIKFQCDAIEKLEKSRELTPDLCLNLAGCLKNKLDYRSRDASVAFKKARLQVAKEAIALTSKSGINQLIDYETLRIYASNKYGPEFIPETCKQDVLDIPESDGKKCNTQAIDEGYALAQNSCRIPEMGCNFEYLEYIKKTPRSEAPSNSQLKGYIIDLSHQRAGDTMIRDTDILNKIALILADSSLTPEKRVALTMDHIYANYMSADPVLRSYYDRSVVNKANLGKDPIAEGLLSYIKHNEHKNSLQILVDLENLRKSEAKSILEQKCGKINTMAKLCQAVDEISIGTTVAVEKKEFDKMLSRKPTFNNAMISYEELANNVARCNTFNLFTSKEGILQTEIDLSMGQDLFTDANGSSFKQELLKGNKKLTLVIDSNGTVTKSDKDLTLISSKGFSESREKERGNDLLLVRSFSRNAALPEVYKKGIDGENGSGYKASASKSDSADSGVRTSSHSSDSEALKSAMDSYSLAQKSNMMIGPKSQEPQVPVQQVINDPNGYIAASGKLTEPSKEVDSNKTQYNQMVGKISDLEERLAKAQKRASEGEKTSEEKKETISASSSDNENSLIAELKSARNALVEMNKKKVEDQEAKAVAAQKAVGGSNYRPEQDEYYSEESRENYRERESSAQTASASRSSGASRSIAGRDSSPDRGDEGGGSVGRGPSSISRGSSDDGDRSDAIVLTKMDGVTNAKMNQTIKDLIYAESGKPFYIEENGMVKQIIPEVVDGKILLNEDGTPVYKTVVKGKVGEFKVDLKKEKDKKLAKQDSAADVKKSDEKAAPAVRYRDLKDIIKRTTKVE</sequence>
<feature type="chain" id="PRO_5043792155" evidence="2">
    <location>
        <begin position="20"/>
        <end position="898"/>
    </location>
</feature>
<gene>
    <name evidence="3" type="ORF">C0V70_04915</name>
</gene>
<feature type="region of interest" description="Disordered" evidence="1">
    <location>
        <begin position="632"/>
        <end position="667"/>
    </location>
</feature>
<dbReference type="RefSeq" id="WP_102242755.1">
    <property type="nucleotide sequence ID" value="NZ_CP025704.1"/>
</dbReference>
<feature type="compositionally biased region" description="Basic and acidic residues" evidence="1">
    <location>
        <begin position="714"/>
        <end position="725"/>
    </location>
</feature>
<feature type="compositionally biased region" description="Low complexity" evidence="1">
    <location>
        <begin position="726"/>
        <end position="746"/>
    </location>
</feature>
<feature type="region of interest" description="Disordered" evidence="1">
    <location>
        <begin position="529"/>
        <end position="563"/>
    </location>
</feature>
<accession>A0A2K9NPL1</accession>
<evidence type="ECO:0000313" key="4">
    <source>
        <dbReference type="Proteomes" id="UP000235584"/>
    </source>
</evidence>
<keyword evidence="4" id="KW-1185">Reference proteome</keyword>
<evidence type="ECO:0000313" key="3">
    <source>
        <dbReference type="EMBL" id="AUN97460.1"/>
    </source>
</evidence>
<feature type="compositionally biased region" description="Basic and acidic residues" evidence="1">
    <location>
        <begin position="632"/>
        <end position="654"/>
    </location>
</feature>